<proteinExistence type="predicted"/>
<dbReference type="AlphaFoldDB" id="A0A450W394"/>
<name>A0A450W394_9GAMM</name>
<feature type="region of interest" description="Disordered" evidence="1">
    <location>
        <begin position="428"/>
        <end position="451"/>
    </location>
</feature>
<evidence type="ECO:0000313" key="4">
    <source>
        <dbReference type="EMBL" id="VFJ58564.1"/>
    </source>
</evidence>
<sequence length="451" mass="49504">MERFALLIGVGDYPACGLAPLPAAARDIRALGTVLGHPEMGAFHVTLLEDPGRMEMEEAIESLFSGRDGDDLALFYFSGHGLKDDTGRLYLASRETRKTPNGELVRASAVAADNIRDNMARSRARRQVVILDSCHSGAFPAEWAAKDDGSIDIPGQLLPHTTPPIANTAATNTAPDGQGQAILTASTAGRYAFEKEDQALSLYTRFLIRGIETGEADENDNGFITAREWHEYARQKAEAEQPAMRPGLFLGGGGGAIRVAGVPVGDPKERYAREVERSLDRRGEIAIAARPRLDDWRSRLGLDPATYAAIEAEASAARRQKFDGKCREYAETVRAILKAGKSPADETEKTHLGDCRRRLGLTEEDAGKLQAAVEKELAAERERHDRNLQGYEAFFRATVQREGARFSDHTRGDLARLQETLGLSSKEVEAIESKVRREGEEKPPKEPREKK</sequence>
<gene>
    <name evidence="4" type="ORF">BECKFM1743A_GA0114220_102185</name>
    <name evidence="5" type="ORF">BECKFM1743B_GA0114221_101935</name>
    <name evidence="3" type="ORF">BECKFM1743C_GA0114222_102193</name>
</gene>
<feature type="domain" description="Peptidase C14 caspase" evidence="2">
    <location>
        <begin position="3"/>
        <end position="217"/>
    </location>
</feature>
<protein>
    <submittedName>
        <fullName evidence="5">Caspase domain-containing protein</fullName>
    </submittedName>
</protein>
<dbReference type="GO" id="GO:0004197">
    <property type="term" value="F:cysteine-type endopeptidase activity"/>
    <property type="evidence" value="ECO:0007669"/>
    <property type="project" value="InterPro"/>
</dbReference>
<dbReference type="SUPFAM" id="SSF52129">
    <property type="entry name" value="Caspase-like"/>
    <property type="match status" value="1"/>
</dbReference>
<evidence type="ECO:0000313" key="5">
    <source>
        <dbReference type="EMBL" id="VFK11558.1"/>
    </source>
</evidence>
<dbReference type="EMBL" id="CAADEZ010000218">
    <property type="protein sequence ID" value="VFJ58564.1"/>
    <property type="molecule type" value="Genomic_DNA"/>
</dbReference>
<evidence type="ECO:0000256" key="1">
    <source>
        <dbReference type="SAM" id="MobiDB-lite"/>
    </source>
</evidence>
<reference evidence="5" key="1">
    <citation type="submission" date="2019-02" db="EMBL/GenBank/DDBJ databases">
        <authorList>
            <person name="Gruber-Vodicka R. H."/>
            <person name="Seah K. B. B."/>
        </authorList>
    </citation>
    <scope>NUCLEOTIDE SEQUENCE</scope>
    <source>
        <strain evidence="4">BECK_BZ163</strain>
        <strain evidence="5">BECK_BZ164</strain>
        <strain evidence="3">BECK_BZ165</strain>
    </source>
</reference>
<dbReference type="EMBL" id="CAADFA010000219">
    <property type="protein sequence ID" value="VFJ58231.1"/>
    <property type="molecule type" value="Genomic_DNA"/>
</dbReference>
<dbReference type="PANTHER" id="PTHR22576:SF37">
    <property type="entry name" value="MUCOSA-ASSOCIATED LYMPHOID TISSUE LYMPHOMA TRANSLOCATION PROTEIN 1"/>
    <property type="match status" value="1"/>
</dbReference>
<dbReference type="EMBL" id="CAADFL010000193">
    <property type="protein sequence ID" value="VFK11558.1"/>
    <property type="molecule type" value="Genomic_DNA"/>
</dbReference>
<dbReference type="GO" id="GO:0006508">
    <property type="term" value="P:proteolysis"/>
    <property type="evidence" value="ECO:0007669"/>
    <property type="project" value="InterPro"/>
</dbReference>
<evidence type="ECO:0000259" key="2">
    <source>
        <dbReference type="Pfam" id="PF00656"/>
    </source>
</evidence>
<organism evidence="5">
    <name type="scientific">Candidatus Kentrum sp. FM</name>
    <dbReference type="NCBI Taxonomy" id="2126340"/>
    <lineage>
        <taxon>Bacteria</taxon>
        <taxon>Pseudomonadati</taxon>
        <taxon>Pseudomonadota</taxon>
        <taxon>Gammaproteobacteria</taxon>
        <taxon>Candidatus Kentrum</taxon>
    </lineage>
</organism>
<dbReference type="NCBIfam" id="NF047832">
    <property type="entry name" value="caspase_w_EACC1"/>
    <property type="match status" value="1"/>
</dbReference>
<dbReference type="InterPro" id="IPR029030">
    <property type="entry name" value="Caspase-like_dom_sf"/>
</dbReference>
<dbReference type="InterPro" id="IPR052039">
    <property type="entry name" value="Caspase-related_regulators"/>
</dbReference>
<evidence type="ECO:0000313" key="3">
    <source>
        <dbReference type="EMBL" id="VFJ58231.1"/>
    </source>
</evidence>
<accession>A0A450W394</accession>
<dbReference type="PROSITE" id="PS00018">
    <property type="entry name" value="EF_HAND_1"/>
    <property type="match status" value="1"/>
</dbReference>
<dbReference type="Pfam" id="PF00656">
    <property type="entry name" value="Peptidase_C14"/>
    <property type="match status" value="1"/>
</dbReference>
<dbReference type="PANTHER" id="PTHR22576">
    <property type="entry name" value="MUCOSA ASSOCIATED LYMPHOID TISSUE LYMPHOMA TRANSLOCATION PROTEIN 1/PARACASPASE"/>
    <property type="match status" value="1"/>
</dbReference>
<dbReference type="InterPro" id="IPR011600">
    <property type="entry name" value="Pept_C14_caspase"/>
</dbReference>
<dbReference type="Gene3D" id="3.40.50.1460">
    <property type="match status" value="1"/>
</dbReference>
<dbReference type="InterPro" id="IPR018247">
    <property type="entry name" value="EF_Hand_1_Ca_BS"/>
</dbReference>